<dbReference type="InterPro" id="IPR035243">
    <property type="entry name" value="TamA_POTRA_Dom_1"/>
</dbReference>
<reference evidence="15" key="1">
    <citation type="journal article" date="2024" name="Int. J. Syst. Evol. Microbiol.">
        <title>Methylomarinovum tepidoasis sp. nov., a moderately thermophilic methanotroph of the family Methylothermaceae isolated from a deep-sea hydrothermal field.</title>
        <authorList>
            <person name="Hirayama H."/>
            <person name="Takaki Y."/>
            <person name="Abe M."/>
            <person name="Miyazaki M."/>
            <person name="Uematsu K."/>
            <person name="Matsui Y."/>
            <person name="Takai K."/>
        </authorList>
    </citation>
    <scope>NUCLEOTIDE SEQUENCE [LARGE SCALE GENOMIC DNA]</scope>
    <source>
        <strain evidence="15">IT-9</strain>
    </source>
</reference>
<name>A0AAU9CJ45_9GAMM</name>
<keyword evidence="5" id="KW-0812">Transmembrane</keyword>
<evidence type="ECO:0000259" key="12">
    <source>
        <dbReference type="Pfam" id="PF07244"/>
    </source>
</evidence>
<dbReference type="Pfam" id="PF01103">
    <property type="entry name" value="Omp85"/>
    <property type="match status" value="1"/>
</dbReference>
<evidence type="ECO:0000313" key="14">
    <source>
        <dbReference type="EMBL" id="BCX81631.1"/>
    </source>
</evidence>
<dbReference type="PANTHER" id="PTHR12815">
    <property type="entry name" value="SORTING AND ASSEMBLY MACHINERY SAMM50 PROTEIN FAMILY MEMBER"/>
    <property type="match status" value="1"/>
</dbReference>
<keyword evidence="4" id="KW-1134">Transmembrane beta strand</keyword>
<evidence type="ECO:0000256" key="8">
    <source>
        <dbReference type="ARBA" id="ARBA00023237"/>
    </source>
</evidence>
<keyword evidence="7" id="KW-0472">Membrane</keyword>
<feature type="domain" description="TamA POTRA" evidence="13">
    <location>
        <begin position="22"/>
        <end position="98"/>
    </location>
</feature>
<dbReference type="InterPro" id="IPR039910">
    <property type="entry name" value="D15-like"/>
</dbReference>
<evidence type="ECO:0000313" key="15">
    <source>
        <dbReference type="Proteomes" id="UP001321825"/>
    </source>
</evidence>
<protein>
    <recommendedName>
        <fullName evidence="3">Translocation and assembly module subunit TamA</fullName>
    </recommendedName>
    <alternativeName>
        <fullName evidence="9">Autotransporter assembly factor TamA</fullName>
    </alternativeName>
</protein>
<dbReference type="Gene3D" id="2.40.160.50">
    <property type="entry name" value="membrane protein fhac: a member of the omp85/tpsb transporter family"/>
    <property type="match status" value="1"/>
</dbReference>
<evidence type="ECO:0000256" key="6">
    <source>
        <dbReference type="ARBA" id="ARBA00022729"/>
    </source>
</evidence>
<evidence type="ECO:0000256" key="9">
    <source>
        <dbReference type="ARBA" id="ARBA00033063"/>
    </source>
</evidence>
<dbReference type="GO" id="GO:0009279">
    <property type="term" value="C:cell outer membrane"/>
    <property type="evidence" value="ECO:0007669"/>
    <property type="project" value="UniProtKB-SubCell"/>
</dbReference>
<accession>A0AAU9CJ45</accession>
<evidence type="ECO:0000256" key="3">
    <source>
        <dbReference type="ARBA" id="ARBA00015419"/>
    </source>
</evidence>
<evidence type="ECO:0000256" key="5">
    <source>
        <dbReference type="ARBA" id="ARBA00022692"/>
    </source>
</evidence>
<dbReference type="EMBL" id="AP024714">
    <property type="protein sequence ID" value="BCX81631.1"/>
    <property type="molecule type" value="Genomic_DNA"/>
</dbReference>
<comment type="similarity">
    <text evidence="2">Belongs to the TamA family.</text>
</comment>
<evidence type="ECO:0000256" key="4">
    <source>
        <dbReference type="ARBA" id="ARBA00022452"/>
    </source>
</evidence>
<proteinExistence type="inferred from homology"/>
<dbReference type="Gene3D" id="3.10.20.310">
    <property type="entry name" value="membrane protein fhac"/>
    <property type="match status" value="3"/>
</dbReference>
<dbReference type="Pfam" id="PF17243">
    <property type="entry name" value="POTRA_TamA_1"/>
    <property type="match status" value="1"/>
</dbReference>
<organism evidence="14 15">
    <name type="scientific">Methylomarinovum caldicuralii</name>
    <dbReference type="NCBI Taxonomy" id="438856"/>
    <lineage>
        <taxon>Bacteria</taxon>
        <taxon>Pseudomonadati</taxon>
        <taxon>Pseudomonadota</taxon>
        <taxon>Gammaproteobacteria</taxon>
        <taxon>Methylococcales</taxon>
        <taxon>Methylothermaceae</taxon>
        <taxon>Methylomarinovum</taxon>
    </lineage>
</organism>
<dbReference type="Pfam" id="PF07244">
    <property type="entry name" value="POTRA"/>
    <property type="match status" value="2"/>
</dbReference>
<dbReference type="GO" id="GO:0097347">
    <property type="term" value="C:TAM protein secretion complex"/>
    <property type="evidence" value="ECO:0007669"/>
    <property type="project" value="TreeGrafter"/>
</dbReference>
<evidence type="ECO:0000259" key="11">
    <source>
        <dbReference type="Pfam" id="PF01103"/>
    </source>
</evidence>
<keyword evidence="15" id="KW-1185">Reference proteome</keyword>
<dbReference type="AlphaFoldDB" id="A0AAU9CJ45"/>
<evidence type="ECO:0000256" key="7">
    <source>
        <dbReference type="ARBA" id="ARBA00023136"/>
    </source>
</evidence>
<evidence type="ECO:0000256" key="10">
    <source>
        <dbReference type="ARBA" id="ARBA00093548"/>
    </source>
</evidence>
<comment type="subcellular location">
    <subcellularLocation>
        <location evidence="1">Cell outer membrane</location>
    </subcellularLocation>
</comment>
<comment type="subunit">
    <text evidence="10">Interacts with TamB to form the translocation and assembly module (TAM).</text>
</comment>
<dbReference type="RefSeq" id="WP_317706548.1">
    <property type="nucleotide sequence ID" value="NZ_AP024714.1"/>
</dbReference>
<sequence length="576" mass="65985">MRRFLLLLAFAACCAASPQPRIHIQGGTEALRENIRAHLNLSDQPCNLPPAGRQRLRKRIAKEVDAAARALGYYHARIEKLAFQRSGECWELLLQVDPGPRVHIAAVDLQIEGEAAEDPEFERLRRNLPLRPGDPLRHDRYEALKLTFQNLALRRGYFDARFRVHRLEVDPRSNRAFIRLVFDSGPRYRIGAIEIRQDILDPDFVRRYLNVKPGDPYEAERLALLHRRLSDSGYFTAVRVKTHPRPQPRPEVPVTVTLEPQKRRQYRFGLGFDTNTGPRLTFSYQDRYLNRRGHRWNSDLRLSFIDASLRAGYRIPLADPLREHLQLDAGLRRQNLDTFTSHQAALNAAYVHPRDRWNETLSLKLNYERSRTGGEDPVQSLLLLPQASWSRRQAKEVNGRITRGFKFDFTVQGGATLSGNAVQFGRLRLWGKYVWPLPWRARLVHRWEMGALKSTRFANVPASFRFFAGGDDSIRGYGYQRLGPRNAEGKVVGGRYLGVISWEYEQMVWGNWGVAAFFDAGNAYDGFSGLGRATRFGAGVGLRWFSPVGLLRLDLATPVIHDEADLRIHFTFGALL</sequence>
<keyword evidence="6" id="KW-0732">Signal</keyword>
<evidence type="ECO:0000256" key="2">
    <source>
        <dbReference type="ARBA" id="ARBA00010248"/>
    </source>
</evidence>
<dbReference type="InterPro" id="IPR010827">
    <property type="entry name" value="BamA/TamA_POTRA"/>
</dbReference>
<dbReference type="GO" id="GO:0009306">
    <property type="term" value="P:protein secretion"/>
    <property type="evidence" value="ECO:0007669"/>
    <property type="project" value="TreeGrafter"/>
</dbReference>
<feature type="domain" description="POTRA" evidence="12">
    <location>
        <begin position="122"/>
        <end position="175"/>
    </location>
</feature>
<dbReference type="PANTHER" id="PTHR12815:SF47">
    <property type="entry name" value="TRANSLOCATION AND ASSEMBLY MODULE SUBUNIT TAMA"/>
    <property type="match status" value="1"/>
</dbReference>
<dbReference type="KEGG" id="mcau:MIT9_P1209"/>
<keyword evidence="8" id="KW-0998">Cell outer membrane</keyword>
<feature type="domain" description="POTRA" evidence="12">
    <location>
        <begin position="188"/>
        <end position="260"/>
    </location>
</feature>
<dbReference type="Proteomes" id="UP001321825">
    <property type="component" value="Chromosome"/>
</dbReference>
<evidence type="ECO:0000259" key="13">
    <source>
        <dbReference type="Pfam" id="PF17243"/>
    </source>
</evidence>
<feature type="domain" description="Bacterial surface antigen (D15)" evidence="11">
    <location>
        <begin position="277"/>
        <end position="573"/>
    </location>
</feature>
<dbReference type="InterPro" id="IPR000184">
    <property type="entry name" value="Bac_surfAg_D15"/>
</dbReference>
<evidence type="ECO:0000256" key="1">
    <source>
        <dbReference type="ARBA" id="ARBA00004442"/>
    </source>
</evidence>
<gene>
    <name evidence="14" type="ORF">MIT9_P1209</name>
</gene>